<dbReference type="AlphaFoldDB" id="T0R2T3"/>
<dbReference type="RefSeq" id="XP_008605474.1">
    <property type="nucleotide sequence ID" value="XM_008607252.1"/>
</dbReference>
<sequence length="172" mass="19385">RAMDNWDAIEDLHPTIFAYAGVLTQWLDGTLKQDTSDNQVASELWVDAFRLDWPGDLATLPIAYLGAQHFRLIRSKDMYKRVMKVLYNGKEIQGGLETHDVDFYPDASYVPYRDNSVLVAQIMAAPMENVWLDELASLLKTPKALATAAALGGHARLLEYLVREKSINLAEM</sequence>
<dbReference type="EMBL" id="JH767135">
    <property type="protein sequence ID" value="EQC40630.1"/>
    <property type="molecule type" value="Genomic_DNA"/>
</dbReference>
<name>T0R2T3_SAPDV</name>
<protein>
    <submittedName>
        <fullName evidence="1">Uncharacterized protein</fullName>
    </submittedName>
</protein>
<evidence type="ECO:0000313" key="1">
    <source>
        <dbReference type="EMBL" id="EQC40630.1"/>
    </source>
</evidence>
<keyword evidence="2" id="KW-1185">Reference proteome</keyword>
<accession>T0R2T3</accession>
<feature type="non-terminal residue" evidence="1">
    <location>
        <position position="172"/>
    </location>
</feature>
<reference evidence="1 2" key="1">
    <citation type="submission" date="2012-04" db="EMBL/GenBank/DDBJ databases">
        <title>The Genome Sequence of Saprolegnia declina VS20.</title>
        <authorList>
            <consortium name="The Broad Institute Genome Sequencing Platform"/>
            <person name="Russ C."/>
            <person name="Nusbaum C."/>
            <person name="Tyler B."/>
            <person name="van West P."/>
            <person name="Dieguez-Uribeondo J."/>
            <person name="de Bruijn I."/>
            <person name="Tripathy S."/>
            <person name="Jiang R."/>
            <person name="Young S.K."/>
            <person name="Zeng Q."/>
            <person name="Gargeya S."/>
            <person name="Fitzgerald M."/>
            <person name="Haas B."/>
            <person name="Abouelleil A."/>
            <person name="Alvarado L."/>
            <person name="Arachchi H.M."/>
            <person name="Berlin A."/>
            <person name="Chapman S.B."/>
            <person name="Goldberg J."/>
            <person name="Griggs A."/>
            <person name="Gujja S."/>
            <person name="Hansen M."/>
            <person name="Howarth C."/>
            <person name="Imamovic A."/>
            <person name="Larimer J."/>
            <person name="McCowen C."/>
            <person name="Montmayeur A."/>
            <person name="Murphy C."/>
            <person name="Neiman D."/>
            <person name="Pearson M."/>
            <person name="Priest M."/>
            <person name="Roberts A."/>
            <person name="Saif S."/>
            <person name="Shea T."/>
            <person name="Sisk P."/>
            <person name="Sykes S."/>
            <person name="Wortman J."/>
            <person name="Nusbaum C."/>
            <person name="Birren B."/>
        </authorList>
    </citation>
    <scope>NUCLEOTIDE SEQUENCE [LARGE SCALE GENOMIC DNA]</scope>
    <source>
        <strain evidence="1 2">VS20</strain>
    </source>
</reference>
<proteinExistence type="predicted"/>
<feature type="non-terminal residue" evidence="1">
    <location>
        <position position="1"/>
    </location>
</feature>
<organism evidence="1 2">
    <name type="scientific">Saprolegnia diclina (strain VS20)</name>
    <dbReference type="NCBI Taxonomy" id="1156394"/>
    <lineage>
        <taxon>Eukaryota</taxon>
        <taxon>Sar</taxon>
        <taxon>Stramenopiles</taxon>
        <taxon>Oomycota</taxon>
        <taxon>Saprolegniomycetes</taxon>
        <taxon>Saprolegniales</taxon>
        <taxon>Saprolegniaceae</taxon>
        <taxon>Saprolegnia</taxon>
    </lineage>
</organism>
<dbReference type="GeneID" id="19942439"/>
<evidence type="ECO:0000313" key="2">
    <source>
        <dbReference type="Proteomes" id="UP000030762"/>
    </source>
</evidence>
<dbReference type="VEuPathDB" id="FungiDB:SDRG_01712"/>
<dbReference type="Proteomes" id="UP000030762">
    <property type="component" value="Unassembled WGS sequence"/>
</dbReference>
<gene>
    <name evidence="1" type="ORF">SDRG_01712</name>
</gene>
<dbReference type="STRING" id="1156394.T0R2T3"/>
<dbReference type="InParanoid" id="T0R2T3"/>